<protein>
    <recommendedName>
        <fullName evidence="5">Beta-propeller repeat-containing protein</fullName>
    </recommendedName>
</protein>
<dbReference type="OrthoDB" id="708305at2"/>
<dbReference type="Proteomes" id="UP000183788">
    <property type="component" value="Unassembled WGS sequence"/>
</dbReference>
<evidence type="ECO:0000313" key="2">
    <source>
        <dbReference type="EMBL" id="WQG89597.1"/>
    </source>
</evidence>
<name>A0A1K1LWQ3_9BACT</name>
<keyword evidence="4" id="KW-1185">Reference proteome</keyword>
<proteinExistence type="predicted"/>
<accession>A0A1K1LWQ3</accession>
<gene>
    <name evidence="1" type="ORF">SAMN05661012_00286</name>
    <name evidence="2" type="ORF">SR876_32200</name>
</gene>
<evidence type="ECO:0000313" key="4">
    <source>
        <dbReference type="Proteomes" id="UP001326715"/>
    </source>
</evidence>
<dbReference type="AlphaFoldDB" id="A0A1K1LWQ3"/>
<evidence type="ECO:0000313" key="3">
    <source>
        <dbReference type="Proteomes" id="UP000183788"/>
    </source>
</evidence>
<dbReference type="PROSITE" id="PS51257">
    <property type="entry name" value="PROKAR_LIPOPROTEIN"/>
    <property type="match status" value="1"/>
</dbReference>
<evidence type="ECO:0008006" key="5">
    <source>
        <dbReference type="Google" id="ProtNLM"/>
    </source>
</evidence>
<reference evidence="2 4" key="2">
    <citation type="submission" date="2023-11" db="EMBL/GenBank/DDBJ databases">
        <title>MicrobeMod: A computational toolkit for identifying prokaryotic methylation and restriction-modification with nanopore sequencing.</title>
        <authorList>
            <person name="Crits-Christoph A."/>
            <person name="Kang S.C."/>
            <person name="Lee H."/>
            <person name="Ostrov N."/>
        </authorList>
    </citation>
    <scope>NUCLEOTIDE SEQUENCE [LARGE SCALE GENOMIC DNA]</scope>
    <source>
        <strain evidence="2 4">ATCC 23090</strain>
    </source>
</reference>
<evidence type="ECO:0000313" key="1">
    <source>
        <dbReference type="EMBL" id="SFW15357.1"/>
    </source>
</evidence>
<dbReference type="Proteomes" id="UP001326715">
    <property type="component" value="Chromosome"/>
</dbReference>
<dbReference type="RefSeq" id="WP_143150580.1">
    <property type="nucleotide sequence ID" value="NZ_CP139972.1"/>
</dbReference>
<reference evidence="1 3" key="1">
    <citation type="submission" date="2016-11" db="EMBL/GenBank/DDBJ databases">
        <authorList>
            <person name="Jaros S."/>
            <person name="Januszkiewicz K."/>
            <person name="Wedrychowicz H."/>
        </authorList>
    </citation>
    <scope>NUCLEOTIDE SEQUENCE [LARGE SCALE GENOMIC DNA]</scope>
    <source>
        <strain evidence="1 3">DSM 784</strain>
    </source>
</reference>
<organism evidence="1 3">
    <name type="scientific">Chitinophaga sancti</name>
    <dbReference type="NCBI Taxonomy" id="1004"/>
    <lineage>
        <taxon>Bacteria</taxon>
        <taxon>Pseudomonadati</taxon>
        <taxon>Bacteroidota</taxon>
        <taxon>Chitinophagia</taxon>
        <taxon>Chitinophagales</taxon>
        <taxon>Chitinophagaceae</taxon>
        <taxon>Chitinophaga</taxon>
    </lineage>
</organism>
<dbReference type="STRING" id="1004.SAMN05661012_00286"/>
<sequence>MRTNILATFIATIFLMSCSKDNNETIDNDPKKTTVYALTGAADASGNYTSKVWKDNTSTSYDASLRDIAVDGNDIYAISSGYIQASKRNYILLWKNGKADTLATSSGQLQAIAINVSNKNVYVAGYESAGKIVSKIWKNGVATPLSSDATFGTTVNDMEVVGDDVYVIGEAMYANNGSVPNVGMIWKNGQPTKLTDAKYYVGLSKVFVSGSDVYVGGIEYNSAQVAVAKIWKNGTPTILSDGKNQTYVYGLFVDGKDVYATLEENIGAIKTGKIWKNGVTTEFKDGSNPAVPFEIFLKDSVVYTLGQVSKDIKLWKNNEGTQLTKDAQWSQPGTLIIK</sequence>
<dbReference type="EMBL" id="CP140154">
    <property type="protein sequence ID" value="WQG89597.1"/>
    <property type="molecule type" value="Genomic_DNA"/>
</dbReference>
<dbReference type="EMBL" id="FPIZ01000001">
    <property type="protein sequence ID" value="SFW15357.1"/>
    <property type="molecule type" value="Genomic_DNA"/>
</dbReference>